<organism evidence="1 2">
    <name type="scientific">Arenibacter certesii</name>
    <dbReference type="NCBI Taxonomy" id="228955"/>
    <lineage>
        <taxon>Bacteria</taxon>
        <taxon>Pseudomonadati</taxon>
        <taxon>Bacteroidota</taxon>
        <taxon>Flavobacteriia</taxon>
        <taxon>Flavobacteriales</taxon>
        <taxon>Flavobacteriaceae</taxon>
        <taxon>Arenibacter</taxon>
    </lineage>
</organism>
<dbReference type="Proteomes" id="UP000634668">
    <property type="component" value="Unassembled WGS sequence"/>
</dbReference>
<keyword evidence="2" id="KW-1185">Reference proteome</keyword>
<gene>
    <name evidence="1" type="ORF">GCM10007383_32000</name>
</gene>
<dbReference type="EMBL" id="BMWP01000027">
    <property type="protein sequence ID" value="GGW45261.1"/>
    <property type="molecule type" value="Genomic_DNA"/>
</dbReference>
<evidence type="ECO:0000313" key="1">
    <source>
        <dbReference type="EMBL" id="GGW45261.1"/>
    </source>
</evidence>
<accession>A0A918J3W3</accession>
<dbReference type="AlphaFoldDB" id="A0A918J3W3"/>
<reference evidence="1" key="1">
    <citation type="journal article" date="2014" name="Int. J. Syst. Evol. Microbiol.">
        <title>Complete genome sequence of Corynebacterium casei LMG S-19264T (=DSM 44701T), isolated from a smear-ripened cheese.</title>
        <authorList>
            <consortium name="US DOE Joint Genome Institute (JGI-PGF)"/>
            <person name="Walter F."/>
            <person name="Albersmeier A."/>
            <person name="Kalinowski J."/>
            <person name="Ruckert C."/>
        </authorList>
    </citation>
    <scope>NUCLEOTIDE SEQUENCE</scope>
    <source>
        <strain evidence="1">KCTC 12113</strain>
    </source>
</reference>
<reference evidence="1" key="2">
    <citation type="submission" date="2020-09" db="EMBL/GenBank/DDBJ databases">
        <authorList>
            <person name="Sun Q."/>
            <person name="Kim S."/>
        </authorList>
    </citation>
    <scope>NUCLEOTIDE SEQUENCE</scope>
    <source>
        <strain evidence="1">KCTC 12113</strain>
    </source>
</reference>
<name>A0A918J3W3_9FLAO</name>
<sequence length="89" mass="10730">MALIVLYLLSLIRIFFIAYKQRKEYKRKEKIRKKYESRIINILYDKHNMKADQININLGIGQKGLKSWEKVQITNVLLDLIKKDEIKYS</sequence>
<protein>
    <submittedName>
        <fullName evidence="1">Uncharacterized protein</fullName>
    </submittedName>
</protein>
<evidence type="ECO:0000313" key="2">
    <source>
        <dbReference type="Proteomes" id="UP000634668"/>
    </source>
</evidence>
<proteinExistence type="predicted"/>
<comment type="caution">
    <text evidence="1">The sequence shown here is derived from an EMBL/GenBank/DDBJ whole genome shotgun (WGS) entry which is preliminary data.</text>
</comment>